<name>A0ABM8UPC7_9BACT</name>
<dbReference type="SUPFAM" id="SSF109854">
    <property type="entry name" value="DinB/YfiT-like putative metalloenzymes"/>
    <property type="match status" value="1"/>
</dbReference>
<evidence type="ECO:0000313" key="3">
    <source>
        <dbReference type="Proteomes" id="UP000679725"/>
    </source>
</evidence>
<dbReference type="InterPro" id="IPR034660">
    <property type="entry name" value="DinB/YfiT-like"/>
</dbReference>
<feature type="domain" description="DinB-like" evidence="1">
    <location>
        <begin position="9"/>
        <end position="160"/>
    </location>
</feature>
<sequence>MNNQQLAAELEKATADYLSVLASFAPDQVNDIPFTGSWTAGQVTEHLLKSETGLPDVLMGKTAPTSRSPQQMVPVIEDIFLDFSTKLQAPEFNIPSNGPHDPEEITRDFETERAAIKAIAISEDLSVTCMEFPFPEVGELTRYEWIYFVICHSKRHAHQLRNILEKVTEKVAG</sequence>
<dbReference type="InterPro" id="IPR024775">
    <property type="entry name" value="DinB-like"/>
</dbReference>
<proteinExistence type="predicted"/>
<dbReference type="RefSeq" id="WP_215233421.1">
    <property type="nucleotide sequence ID" value="NZ_CAJRAU010000002.1"/>
</dbReference>
<protein>
    <recommendedName>
        <fullName evidence="1">DinB-like domain-containing protein</fullName>
    </recommendedName>
</protein>
<evidence type="ECO:0000313" key="2">
    <source>
        <dbReference type="EMBL" id="CAG5069340.1"/>
    </source>
</evidence>
<accession>A0ABM8UPC7</accession>
<reference evidence="2 3" key="1">
    <citation type="submission" date="2021-04" db="EMBL/GenBank/DDBJ databases">
        <authorList>
            <person name="Rodrigo-Torres L."/>
            <person name="Arahal R. D."/>
            <person name="Lucena T."/>
        </authorList>
    </citation>
    <scope>NUCLEOTIDE SEQUENCE [LARGE SCALE GENOMIC DNA]</scope>
    <source>
        <strain evidence="2 3">CECT 9623</strain>
    </source>
</reference>
<dbReference type="Pfam" id="PF12867">
    <property type="entry name" value="DinB_2"/>
    <property type="match status" value="1"/>
</dbReference>
<organism evidence="2 3">
    <name type="scientific">Dyadobacter linearis</name>
    <dbReference type="NCBI Taxonomy" id="2823330"/>
    <lineage>
        <taxon>Bacteria</taxon>
        <taxon>Pseudomonadati</taxon>
        <taxon>Bacteroidota</taxon>
        <taxon>Cytophagia</taxon>
        <taxon>Cytophagales</taxon>
        <taxon>Spirosomataceae</taxon>
        <taxon>Dyadobacter</taxon>
    </lineage>
</organism>
<dbReference type="Proteomes" id="UP000679725">
    <property type="component" value="Unassembled WGS sequence"/>
</dbReference>
<comment type="caution">
    <text evidence="2">The sequence shown here is derived from an EMBL/GenBank/DDBJ whole genome shotgun (WGS) entry which is preliminary data.</text>
</comment>
<evidence type="ECO:0000259" key="1">
    <source>
        <dbReference type="Pfam" id="PF12867"/>
    </source>
</evidence>
<keyword evidence="3" id="KW-1185">Reference proteome</keyword>
<dbReference type="Gene3D" id="1.20.120.450">
    <property type="entry name" value="dinb family like domain"/>
    <property type="match status" value="1"/>
</dbReference>
<dbReference type="EMBL" id="CAJRAU010000002">
    <property type="protein sequence ID" value="CAG5069340.1"/>
    <property type="molecule type" value="Genomic_DNA"/>
</dbReference>
<gene>
    <name evidence="2" type="ORF">DYBT9623_02076</name>
</gene>